<dbReference type="PANTHER" id="PTHR21666">
    <property type="entry name" value="PEPTIDASE-RELATED"/>
    <property type="match status" value="1"/>
</dbReference>
<dbReference type="CDD" id="cd00118">
    <property type="entry name" value="LysM"/>
    <property type="match status" value="1"/>
</dbReference>
<dbReference type="InterPro" id="IPR016047">
    <property type="entry name" value="M23ase_b-sheet_dom"/>
</dbReference>
<dbReference type="AlphaFoldDB" id="X1N5L8"/>
<name>X1N5L8_9ZZZZ</name>
<dbReference type="Pfam" id="PF01476">
    <property type="entry name" value="LysM"/>
    <property type="match status" value="1"/>
</dbReference>
<dbReference type="SMART" id="SM00257">
    <property type="entry name" value="LysM"/>
    <property type="match status" value="1"/>
</dbReference>
<evidence type="ECO:0000313" key="2">
    <source>
        <dbReference type="EMBL" id="GAI13919.1"/>
    </source>
</evidence>
<evidence type="ECO:0000259" key="1">
    <source>
        <dbReference type="PROSITE" id="PS51782"/>
    </source>
</evidence>
<dbReference type="SUPFAM" id="SSF54106">
    <property type="entry name" value="LysM domain"/>
    <property type="match status" value="1"/>
</dbReference>
<dbReference type="Pfam" id="PF01551">
    <property type="entry name" value="Peptidase_M23"/>
    <property type="match status" value="1"/>
</dbReference>
<comment type="caution">
    <text evidence="2">The sequence shown here is derived from an EMBL/GenBank/DDBJ whole genome shotgun (WGS) entry which is preliminary data.</text>
</comment>
<dbReference type="Gene3D" id="3.10.350.10">
    <property type="entry name" value="LysM domain"/>
    <property type="match status" value="1"/>
</dbReference>
<dbReference type="GO" id="GO:0004222">
    <property type="term" value="F:metalloendopeptidase activity"/>
    <property type="evidence" value="ECO:0007669"/>
    <property type="project" value="TreeGrafter"/>
</dbReference>
<accession>X1N5L8</accession>
<dbReference type="Gene3D" id="2.70.70.10">
    <property type="entry name" value="Glucose Permease (Domain IIA)"/>
    <property type="match status" value="1"/>
</dbReference>
<dbReference type="InterPro" id="IPR050570">
    <property type="entry name" value="Cell_wall_metabolism_enzyme"/>
</dbReference>
<dbReference type="InterPro" id="IPR018392">
    <property type="entry name" value="LysM"/>
</dbReference>
<gene>
    <name evidence="2" type="ORF">S06H3_13341</name>
</gene>
<feature type="domain" description="LysM" evidence="1">
    <location>
        <begin position="1"/>
        <end position="41"/>
    </location>
</feature>
<dbReference type="EMBL" id="BARV01006511">
    <property type="protein sequence ID" value="GAI13919.1"/>
    <property type="molecule type" value="Genomic_DNA"/>
</dbReference>
<dbReference type="PANTHER" id="PTHR21666:SF270">
    <property type="entry name" value="MUREIN HYDROLASE ACTIVATOR ENVC"/>
    <property type="match status" value="1"/>
</dbReference>
<reference evidence="2" key="1">
    <citation type="journal article" date="2014" name="Front. Microbiol.">
        <title>High frequency of phylogenetically diverse reductive dehalogenase-homologous genes in deep subseafloor sedimentary metagenomes.</title>
        <authorList>
            <person name="Kawai M."/>
            <person name="Futagami T."/>
            <person name="Toyoda A."/>
            <person name="Takaki Y."/>
            <person name="Nishi S."/>
            <person name="Hori S."/>
            <person name="Arai W."/>
            <person name="Tsubouchi T."/>
            <person name="Morono Y."/>
            <person name="Uchiyama I."/>
            <person name="Ito T."/>
            <person name="Fujiyama A."/>
            <person name="Inagaki F."/>
            <person name="Takami H."/>
        </authorList>
    </citation>
    <scope>NUCLEOTIDE SEQUENCE</scope>
    <source>
        <strain evidence="2">Expedition CK06-06</strain>
    </source>
</reference>
<protein>
    <recommendedName>
        <fullName evidence="1">LysM domain-containing protein</fullName>
    </recommendedName>
</protein>
<proteinExistence type="predicted"/>
<dbReference type="InterPro" id="IPR011055">
    <property type="entry name" value="Dup_hybrid_motif"/>
</dbReference>
<sequence length="191" mass="20693">MVKKGDTISQIAKTYEGDVEEIIAFNELLEEDIFIGDILIIPGGKMPEKISSPKYVSSSGSGQVPLASSYFICPIPSPYRITQGLHWYNAIDFSHAGISCGQPVFAVAGGEVLRTKYGYNRGAGNYIHILHPNGVVTVYYHLQSILVGLGQKVSQGQIIGLIGNTGYTVPSGSRGCHLHFEVRGARNPFSY</sequence>
<dbReference type="CDD" id="cd12797">
    <property type="entry name" value="M23_peptidase"/>
    <property type="match status" value="1"/>
</dbReference>
<dbReference type="SUPFAM" id="SSF51261">
    <property type="entry name" value="Duplicated hybrid motif"/>
    <property type="match status" value="1"/>
</dbReference>
<dbReference type="InterPro" id="IPR036779">
    <property type="entry name" value="LysM_dom_sf"/>
</dbReference>
<dbReference type="PROSITE" id="PS51782">
    <property type="entry name" value="LYSM"/>
    <property type="match status" value="1"/>
</dbReference>
<organism evidence="2">
    <name type="scientific">marine sediment metagenome</name>
    <dbReference type="NCBI Taxonomy" id="412755"/>
    <lineage>
        <taxon>unclassified sequences</taxon>
        <taxon>metagenomes</taxon>
        <taxon>ecological metagenomes</taxon>
    </lineage>
</organism>